<dbReference type="HAMAP" id="MF_00291_B">
    <property type="entry name" value="Ribosomal_uS2_B"/>
    <property type="match status" value="1"/>
</dbReference>
<evidence type="ECO:0000256" key="6">
    <source>
        <dbReference type="ARBA" id="ARBA00059792"/>
    </source>
</evidence>
<protein>
    <recommendedName>
        <fullName evidence="7">Small ribosomal subunit protein uS2m</fullName>
    </recommendedName>
    <alternativeName>
        <fullName evidence="8">28S ribosomal protein S2, mitochondrial</fullName>
    </alternativeName>
</protein>
<dbReference type="AlphaFoldDB" id="A0A8X6MG63"/>
<keyword evidence="4" id="KW-0496">Mitochondrion</keyword>
<dbReference type="InterPro" id="IPR005706">
    <property type="entry name" value="Ribosomal_uS2_bac/mit/plastid"/>
</dbReference>
<proteinExistence type="inferred from homology"/>
<dbReference type="GO" id="GO:0005743">
    <property type="term" value="C:mitochondrial inner membrane"/>
    <property type="evidence" value="ECO:0007669"/>
    <property type="project" value="UniProtKB-ARBA"/>
</dbReference>
<dbReference type="EMBL" id="BMAW01046075">
    <property type="protein sequence ID" value="GFS53369.1"/>
    <property type="molecule type" value="Genomic_DNA"/>
</dbReference>
<sequence>MMWRVLKGAVQLPKNYRFVLSHSLKTLSNLPQSQTSVGAEESKEISSVLEMPDPLDYQDFFQVRNMFTVEDLFKARVHYGHTMGTLNEHMRQFILGSRLGTLIFDLDQTAELLREALNFTAHIAFRGGIILFVARYKQNSYLIEKTALECGEYSHTKEWRTGTFTDSNRFGMMTRLPDLTIFLNTLNTVFQTHTGVLESNKLLIPSVGIVDTNCFPNYITYPVPGNDDTPQAVELYCKLFKEAVLRGKAKRKEFIEKYQHIIEESDSSGEGGRHV</sequence>
<comment type="caution">
    <text evidence="9">The sequence shown here is derived from an EMBL/GenBank/DDBJ whole genome shotgun (WGS) entry which is preliminary data.</text>
</comment>
<comment type="similarity">
    <text evidence="2">Belongs to the universal ribosomal protein uS2 family.</text>
</comment>
<comment type="subcellular location">
    <subcellularLocation>
        <location evidence="1">Mitochondrion</location>
    </subcellularLocation>
</comment>
<evidence type="ECO:0000313" key="10">
    <source>
        <dbReference type="Proteomes" id="UP000887013"/>
    </source>
</evidence>
<organism evidence="9 10">
    <name type="scientific">Nephila pilipes</name>
    <name type="common">Giant wood spider</name>
    <name type="synonym">Nephila maculata</name>
    <dbReference type="NCBI Taxonomy" id="299642"/>
    <lineage>
        <taxon>Eukaryota</taxon>
        <taxon>Metazoa</taxon>
        <taxon>Ecdysozoa</taxon>
        <taxon>Arthropoda</taxon>
        <taxon>Chelicerata</taxon>
        <taxon>Arachnida</taxon>
        <taxon>Araneae</taxon>
        <taxon>Araneomorphae</taxon>
        <taxon>Entelegynae</taxon>
        <taxon>Araneoidea</taxon>
        <taxon>Nephilidae</taxon>
        <taxon>Nephila</taxon>
    </lineage>
</organism>
<evidence type="ECO:0000256" key="5">
    <source>
        <dbReference type="ARBA" id="ARBA00023274"/>
    </source>
</evidence>
<gene>
    <name evidence="9" type="primary">Mrps2</name>
    <name evidence="9" type="ORF">NPIL_44021</name>
</gene>
<evidence type="ECO:0000256" key="4">
    <source>
        <dbReference type="ARBA" id="ARBA00023128"/>
    </source>
</evidence>
<dbReference type="GO" id="GO:0005763">
    <property type="term" value="C:mitochondrial small ribosomal subunit"/>
    <property type="evidence" value="ECO:0007669"/>
    <property type="project" value="UniProtKB-ARBA"/>
</dbReference>
<dbReference type="Gene3D" id="3.40.50.10490">
    <property type="entry name" value="Glucose-6-phosphate isomerase like protein, domain 1"/>
    <property type="match status" value="1"/>
</dbReference>
<dbReference type="Pfam" id="PF00318">
    <property type="entry name" value="Ribosomal_S2"/>
    <property type="match status" value="2"/>
</dbReference>
<name>A0A8X6MG63_NEPPI</name>
<dbReference type="InterPro" id="IPR001865">
    <property type="entry name" value="Ribosomal_uS2"/>
</dbReference>
<evidence type="ECO:0000313" key="9">
    <source>
        <dbReference type="EMBL" id="GFS53369.1"/>
    </source>
</evidence>
<reference evidence="9" key="1">
    <citation type="submission" date="2020-08" db="EMBL/GenBank/DDBJ databases">
        <title>Multicomponent nature underlies the extraordinary mechanical properties of spider dragline silk.</title>
        <authorList>
            <person name="Kono N."/>
            <person name="Nakamura H."/>
            <person name="Mori M."/>
            <person name="Yoshida Y."/>
            <person name="Ohtoshi R."/>
            <person name="Malay A.D."/>
            <person name="Moran D.A.P."/>
            <person name="Tomita M."/>
            <person name="Numata K."/>
            <person name="Arakawa K."/>
        </authorList>
    </citation>
    <scope>NUCLEOTIDE SEQUENCE</scope>
</reference>
<dbReference type="Proteomes" id="UP000887013">
    <property type="component" value="Unassembled WGS sequence"/>
</dbReference>
<keyword evidence="3 9" id="KW-0689">Ribosomal protein</keyword>
<dbReference type="FunFam" id="3.40.50.10490:FF:000026">
    <property type="entry name" value="28S ribosomal protein S2, mitochondrial"/>
    <property type="match status" value="1"/>
</dbReference>
<evidence type="ECO:0000256" key="7">
    <source>
        <dbReference type="ARBA" id="ARBA00071390"/>
    </source>
</evidence>
<dbReference type="InterPro" id="IPR023591">
    <property type="entry name" value="Ribosomal_uS2_flav_dom_sf"/>
</dbReference>
<keyword evidence="10" id="KW-1185">Reference proteome</keyword>
<comment type="function">
    <text evidence="6">Required for mitoribosome formation and stability, and mitochondrial translation.</text>
</comment>
<dbReference type="PANTHER" id="PTHR12534">
    <property type="entry name" value="30S RIBOSOMAL PROTEIN S2 PROKARYOTIC AND ORGANELLAR"/>
    <property type="match status" value="1"/>
</dbReference>
<accession>A0A8X6MG63</accession>
<evidence type="ECO:0000256" key="8">
    <source>
        <dbReference type="ARBA" id="ARBA00083109"/>
    </source>
</evidence>
<dbReference type="PRINTS" id="PR00395">
    <property type="entry name" value="RIBOSOMALS2"/>
</dbReference>
<dbReference type="CDD" id="cd01425">
    <property type="entry name" value="RPS2"/>
    <property type="match status" value="1"/>
</dbReference>
<dbReference type="GO" id="GO:0003735">
    <property type="term" value="F:structural constituent of ribosome"/>
    <property type="evidence" value="ECO:0007669"/>
    <property type="project" value="InterPro"/>
</dbReference>
<evidence type="ECO:0000256" key="3">
    <source>
        <dbReference type="ARBA" id="ARBA00022980"/>
    </source>
</evidence>
<dbReference type="GO" id="GO:0006412">
    <property type="term" value="P:translation"/>
    <property type="evidence" value="ECO:0007669"/>
    <property type="project" value="InterPro"/>
</dbReference>
<dbReference type="PANTHER" id="PTHR12534:SF0">
    <property type="entry name" value="SMALL RIBOSOMAL SUBUNIT PROTEIN US2M"/>
    <property type="match status" value="1"/>
</dbReference>
<keyword evidence="5" id="KW-0687">Ribonucleoprotein</keyword>
<evidence type="ECO:0000256" key="2">
    <source>
        <dbReference type="ARBA" id="ARBA00006242"/>
    </source>
</evidence>
<evidence type="ECO:0000256" key="1">
    <source>
        <dbReference type="ARBA" id="ARBA00004173"/>
    </source>
</evidence>
<dbReference type="OrthoDB" id="2320368at2759"/>
<dbReference type="SUPFAM" id="SSF52313">
    <property type="entry name" value="Ribosomal protein S2"/>
    <property type="match status" value="1"/>
</dbReference>